<proteinExistence type="predicted"/>
<dbReference type="NCBIfam" id="TIGR04183">
    <property type="entry name" value="Por_Secre_tail"/>
    <property type="match status" value="1"/>
</dbReference>
<evidence type="ECO:0000313" key="2">
    <source>
        <dbReference type="EMBL" id="MBC5992506.1"/>
    </source>
</evidence>
<evidence type="ECO:0000259" key="1">
    <source>
        <dbReference type="Pfam" id="PF18962"/>
    </source>
</evidence>
<evidence type="ECO:0000313" key="3">
    <source>
        <dbReference type="Proteomes" id="UP000603640"/>
    </source>
</evidence>
<dbReference type="InterPro" id="IPR026444">
    <property type="entry name" value="Secre_tail"/>
</dbReference>
<dbReference type="Proteomes" id="UP000603640">
    <property type="component" value="Unassembled WGS sequence"/>
</dbReference>
<reference evidence="2" key="1">
    <citation type="submission" date="2020-08" db="EMBL/GenBank/DDBJ databases">
        <title>Pontibacter sp. SD6 16S ribosomal RNA gene Genome sequencing and assembly.</title>
        <authorList>
            <person name="Kang M."/>
        </authorList>
    </citation>
    <scope>NUCLEOTIDE SEQUENCE</scope>
    <source>
        <strain evidence="2">SD6</strain>
    </source>
</reference>
<dbReference type="Pfam" id="PF18962">
    <property type="entry name" value="Por_Secre_tail"/>
    <property type="match status" value="1"/>
</dbReference>
<dbReference type="Pfam" id="PF22352">
    <property type="entry name" value="K319L-like_PKD"/>
    <property type="match status" value="1"/>
</dbReference>
<dbReference type="RefSeq" id="WP_187066449.1">
    <property type="nucleotide sequence ID" value="NZ_JACRVF010000001.1"/>
</dbReference>
<dbReference type="InterPro" id="IPR013783">
    <property type="entry name" value="Ig-like_fold"/>
</dbReference>
<protein>
    <submittedName>
        <fullName evidence="2">T9SS type A sorting domain-containing protein</fullName>
    </submittedName>
</protein>
<gene>
    <name evidence="2" type="ORF">H8S84_06635</name>
</gene>
<dbReference type="Gene3D" id="2.60.40.10">
    <property type="entry name" value="Immunoglobulins"/>
    <property type="match status" value="1"/>
</dbReference>
<keyword evidence="3" id="KW-1185">Reference proteome</keyword>
<name>A0A923N6V0_9BACT</name>
<feature type="domain" description="Secretion system C-terminal sorting" evidence="1">
    <location>
        <begin position="1369"/>
        <end position="1441"/>
    </location>
</feature>
<comment type="caution">
    <text evidence="2">The sequence shown here is derived from an EMBL/GenBank/DDBJ whole genome shotgun (WGS) entry which is preliminary data.</text>
</comment>
<dbReference type="EMBL" id="JACRVF010000001">
    <property type="protein sequence ID" value="MBC5992506.1"/>
    <property type="molecule type" value="Genomic_DNA"/>
</dbReference>
<sequence length="1446" mass="150143">MRDALKLSFCLLVILITFLITTGELSAQTPGLIFKPAANGGNKILDPNGDGYVSKAATGFTGTNDETTNNSEIPYRPFPTMATEVVGDLVTGTSGGHTDLVPSQSSGGTGSPIAAYYDGKNLMFRVRLGKQSTASKGYSIMIDSNNLFGNLVSGTTPSSTPNPGFEYEIVLAANFDVSLYDHRNQPNGGSKIWTGSTDQYFQKSIAASKASGDDDYFYDFYLPLTAFAGGITADTRLRMTGITITSAQSGITGTVSDVGGVNFSGTYGGEARNAWADVINSFPSVSLNELMNGGFPSTTILARPPIISSTIFTSSTSISGTSVEAAGSVIRLYQNGTLICGGTLACPTVSSTGTWTLSGIPFGTLIGGAQITATVLAPGKPESVASVAVNVISLASFCTATVPPTITGVSNGSIKSLAGTTQYPGQQVIKVYQNGGTTSVATHTVTAVGTAAPYTWELSTALDAGMWAVTTTPTGQCESFKSNEVCYNGNGQSTFNSTTVTITSVTYPDLTTSTGPSIKNSITTIFGTVSKTGDAVYIFKNGERMMSYTVIPTTINWQINISSLALSTGDVITARTVEAGTKNGSYSCGDLASSRSNFFTVTAVTSAPTIAGSFCTTGSITSVSGACKEPAGTLVQLYDAVSNAVIGSPATVNASGAWTVNTTIANGISFYARATADGKSISSASSTVTLRSPESNTGLAITSVPVIEGATTLSGTVANGTGKIVTLYIGGSPYGTTTATNGSWSFSGISPLELYSGADLYVTVKTSTSCESAPSPVVFVQCKQPLTTFIVTSSIVSPAKACYNSTVTLKLGGSENGVIYNMYVYANGVYTRTGSSVLGTGSTISLASGPMTVDPTTLQVKATKVGSVNCEPNVGSAVTVGVYPQVPNTYDITASTTSGCPGLSTTVTVINAATGYSYQLYNITTSTFLGTAIEPTTAGSIAFPPITVHTTADYSVYIKSVSTQCGTENVNSKFVRITIAGPTVTQQVTQTATKVCSGGSVSFSFDGYTGSTYSLIDKATNTQVGSGIAGSTGTKVSLSTGALNTLGIKNYRIRVVDSSCTSFLVTEPTVEVTNGIPATVSAGSNVTVCGNKYTLQGSDPSPGTGTWSQTSGPAGATIVSINSANSDITGLTSGTYQFTWTVTSNCGTPTSSSSTVTITVNCAAIYSVKSTKYVNEYMQGEVLATVSDEDGGIKSVAFVSGTLPRGSTLNNATGEIKITDVSMLQAGNYIFTVRTVDAYDKTTDLTVGIRMLSINGSSEPLPYAVELSNFTALYADYKVKLQWTTASEDNNNFFEIEKSINGKDFKEIGTVKGNGTTKQAVRYTFTDSHPTSGTIYYRLKQVDFDGKYSYSKTVAVSVKANTKAAVQAYPNPFSKDLTLMLALEEAGDVQIQLLDLQGKVVYSSKTVTEKGFQETTLPLHTLSKGVYILRVNGTGLNQILKVVKAH</sequence>
<accession>A0A923N6V0</accession>
<organism evidence="2 3">
    <name type="scientific">Pontibacter cellulosilyticus</name>
    <dbReference type="NCBI Taxonomy" id="1720253"/>
    <lineage>
        <taxon>Bacteria</taxon>
        <taxon>Pseudomonadati</taxon>
        <taxon>Bacteroidota</taxon>
        <taxon>Cytophagia</taxon>
        <taxon>Cytophagales</taxon>
        <taxon>Hymenobacteraceae</taxon>
        <taxon>Pontibacter</taxon>
    </lineage>
</organism>